<organism evidence="2 3">
    <name type="scientific">Guptibacillus hwajinpoensis</name>
    <dbReference type="NCBI Taxonomy" id="208199"/>
    <lineage>
        <taxon>Bacteria</taxon>
        <taxon>Bacillati</taxon>
        <taxon>Bacillota</taxon>
        <taxon>Bacilli</taxon>
        <taxon>Bacillales</taxon>
        <taxon>Guptibacillaceae</taxon>
        <taxon>Guptibacillus</taxon>
    </lineage>
</organism>
<accession>A0A4V5PYU0</accession>
<dbReference type="Pfam" id="PF13472">
    <property type="entry name" value="Lipase_GDSL_2"/>
    <property type="match status" value="1"/>
</dbReference>
<dbReference type="RefSeq" id="WP_136945325.1">
    <property type="nucleotide sequence ID" value="NZ_SWFM01000001.1"/>
</dbReference>
<dbReference type="SUPFAM" id="SSF52266">
    <property type="entry name" value="SGNH hydrolase"/>
    <property type="match status" value="1"/>
</dbReference>
<dbReference type="EMBL" id="SWFM01000001">
    <property type="protein sequence ID" value="TKD71448.1"/>
    <property type="molecule type" value="Genomic_DNA"/>
</dbReference>
<sequence>MTDYPILYTAIGDSITLGTGTILFSPTFVDFYASALTRATNHCIETKTYAENGSTTEDVKRGLASSYISLRKTTIVTLTAGGNDLIDAVQAFVKTNDKAILYEALHKCCENMSWIVNYLSTALTKHGDDYMIRVINLYNPIPDLPLSNYWVQAFNRHIYSCAKGEHVKVADVFNLFRGREGKLLSEDGIHPNTSGHKVIARALVETGICL</sequence>
<name>A0A4V5PYU0_9BACL</name>
<reference evidence="2 3" key="1">
    <citation type="submission" date="2019-04" db="EMBL/GenBank/DDBJ databases">
        <title>Genome sequence of Bacillus hwajinpoensis strain Y2.</title>
        <authorList>
            <person name="Fair J.L."/>
            <person name="Maclea K.S."/>
        </authorList>
    </citation>
    <scope>NUCLEOTIDE SEQUENCE [LARGE SCALE GENOMIC DNA]</scope>
    <source>
        <strain evidence="2 3">Y2</strain>
    </source>
</reference>
<evidence type="ECO:0000259" key="1">
    <source>
        <dbReference type="Pfam" id="PF13472"/>
    </source>
</evidence>
<dbReference type="InterPro" id="IPR036514">
    <property type="entry name" value="SGNH_hydro_sf"/>
</dbReference>
<protein>
    <recommendedName>
        <fullName evidence="1">SGNH hydrolase-type esterase domain-containing protein</fullName>
    </recommendedName>
</protein>
<dbReference type="Gene3D" id="3.40.50.1110">
    <property type="entry name" value="SGNH hydrolase"/>
    <property type="match status" value="1"/>
</dbReference>
<dbReference type="InterPro" id="IPR051532">
    <property type="entry name" value="Ester_Hydrolysis_Enzymes"/>
</dbReference>
<dbReference type="PANTHER" id="PTHR30383">
    <property type="entry name" value="THIOESTERASE 1/PROTEASE 1/LYSOPHOSPHOLIPASE L1"/>
    <property type="match status" value="1"/>
</dbReference>
<dbReference type="OrthoDB" id="26855at2"/>
<dbReference type="Proteomes" id="UP000310541">
    <property type="component" value="Unassembled WGS sequence"/>
</dbReference>
<evidence type="ECO:0000313" key="3">
    <source>
        <dbReference type="Proteomes" id="UP000310541"/>
    </source>
</evidence>
<gene>
    <name evidence="2" type="ORF">FBF83_01145</name>
</gene>
<proteinExistence type="predicted"/>
<dbReference type="InterPro" id="IPR013830">
    <property type="entry name" value="SGNH_hydro"/>
</dbReference>
<feature type="domain" description="SGNH hydrolase-type esterase" evidence="1">
    <location>
        <begin position="10"/>
        <end position="198"/>
    </location>
</feature>
<dbReference type="GO" id="GO:0004622">
    <property type="term" value="F:phosphatidylcholine lysophospholipase activity"/>
    <property type="evidence" value="ECO:0007669"/>
    <property type="project" value="TreeGrafter"/>
</dbReference>
<evidence type="ECO:0000313" key="2">
    <source>
        <dbReference type="EMBL" id="TKD71448.1"/>
    </source>
</evidence>
<dbReference type="PANTHER" id="PTHR30383:SF27">
    <property type="entry name" value="SPORE GERMINATION LIPASE LIPC"/>
    <property type="match status" value="1"/>
</dbReference>
<dbReference type="AlphaFoldDB" id="A0A4V5PYU0"/>
<comment type="caution">
    <text evidence="2">The sequence shown here is derived from an EMBL/GenBank/DDBJ whole genome shotgun (WGS) entry which is preliminary data.</text>
</comment>